<protein>
    <submittedName>
        <fullName evidence="4">Spore coat protein</fullName>
    </submittedName>
</protein>
<reference evidence="5" key="1">
    <citation type="submission" date="2016-05" db="EMBL/GenBank/DDBJ databases">
        <authorList>
            <person name="Liu B."/>
            <person name="Wang J."/>
            <person name="Zhu Y."/>
            <person name="Liu G."/>
            <person name="Chen Q."/>
            <person name="Chen Z."/>
            <person name="Lan J."/>
            <person name="Che J."/>
            <person name="Ge C."/>
            <person name="Shi H."/>
            <person name="Pan Z."/>
            <person name="Liu X."/>
        </authorList>
    </citation>
    <scope>NUCLEOTIDE SEQUENCE [LARGE SCALE GENOMIC DNA]</scope>
    <source>
        <strain evidence="5">FJAT-27215</strain>
    </source>
</reference>
<dbReference type="SUPFAM" id="SSF49764">
    <property type="entry name" value="HSP20-like chaperones"/>
    <property type="match status" value="1"/>
</dbReference>
<evidence type="ECO:0000256" key="1">
    <source>
        <dbReference type="PROSITE-ProRule" id="PRU00285"/>
    </source>
</evidence>
<dbReference type="CDD" id="cd06464">
    <property type="entry name" value="ACD_sHsps-like"/>
    <property type="match status" value="1"/>
</dbReference>
<keyword evidence="5" id="KW-1185">Reference proteome</keyword>
<feature type="domain" description="SHSP" evidence="3">
    <location>
        <begin position="51"/>
        <end position="157"/>
    </location>
</feature>
<organism evidence="4 5">
    <name type="scientific">Pseudobacillus wudalianchiensis</name>
    <dbReference type="NCBI Taxonomy" id="1743143"/>
    <lineage>
        <taxon>Bacteria</taxon>
        <taxon>Bacillati</taxon>
        <taxon>Bacillota</taxon>
        <taxon>Bacilli</taxon>
        <taxon>Bacillales</taxon>
        <taxon>Bacillaceae</taxon>
        <taxon>Pseudobacillus</taxon>
    </lineage>
</organism>
<proteinExistence type="inferred from homology"/>
<keyword evidence="4" id="KW-0167">Capsid protein</keyword>
<evidence type="ECO:0000313" key="4">
    <source>
        <dbReference type="EMBL" id="OCA91946.1"/>
    </source>
</evidence>
<keyword evidence="4" id="KW-0946">Virion</keyword>
<sequence length="157" mass="18286">MDMDKILQWMDIAKKYQTTNFWDEIFENSSFNEFMKNHSGVAQDGESPLKTEQGKKFPPTDIYMTDEEILLVSNLAGYPKENIQVSVSGIKLLIRGSDSQMNKGELVQQEIYQGDFQRIIQLPEPAYPNQIRARFHNGLLFISYNRQFRSEEQVPIE</sequence>
<dbReference type="AlphaFoldDB" id="A0A1B9B772"/>
<name>A0A1B9B772_9BACI</name>
<accession>A0A1B9B772</accession>
<comment type="similarity">
    <text evidence="1 2">Belongs to the small heat shock protein (HSP20) family.</text>
</comment>
<dbReference type="RefSeq" id="WP_065409594.1">
    <property type="nucleotide sequence ID" value="NZ_MAYT01000003.1"/>
</dbReference>
<dbReference type="Pfam" id="PF00011">
    <property type="entry name" value="HSP20"/>
    <property type="match status" value="1"/>
</dbReference>
<dbReference type="Gene3D" id="2.60.40.790">
    <property type="match status" value="1"/>
</dbReference>
<evidence type="ECO:0000256" key="2">
    <source>
        <dbReference type="RuleBase" id="RU003616"/>
    </source>
</evidence>
<gene>
    <name evidence="4" type="ORF">A8F95_18725</name>
</gene>
<comment type="caution">
    <text evidence="4">The sequence shown here is derived from an EMBL/GenBank/DDBJ whole genome shotgun (WGS) entry which is preliminary data.</text>
</comment>
<evidence type="ECO:0000259" key="3">
    <source>
        <dbReference type="PROSITE" id="PS01031"/>
    </source>
</evidence>
<dbReference type="Proteomes" id="UP000092578">
    <property type="component" value="Unassembled WGS sequence"/>
</dbReference>
<dbReference type="InterPro" id="IPR008978">
    <property type="entry name" value="HSP20-like_chaperone"/>
</dbReference>
<dbReference type="PROSITE" id="PS01031">
    <property type="entry name" value="SHSP"/>
    <property type="match status" value="1"/>
</dbReference>
<dbReference type="EMBL" id="MAYT01000003">
    <property type="protein sequence ID" value="OCA91946.1"/>
    <property type="molecule type" value="Genomic_DNA"/>
</dbReference>
<dbReference type="InterPro" id="IPR002068">
    <property type="entry name" value="A-crystallin/Hsp20_dom"/>
</dbReference>
<evidence type="ECO:0000313" key="5">
    <source>
        <dbReference type="Proteomes" id="UP000092578"/>
    </source>
</evidence>